<dbReference type="EMBL" id="KV875105">
    <property type="protein sequence ID" value="OIW24010.1"/>
    <property type="molecule type" value="Genomic_DNA"/>
</dbReference>
<name>A0A1J7J908_9PEZI</name>
<accession>A0A1J7J908</accession>
<dbReference type="Proteomes" id="UP000182658">
    <property type="component" value="Unassembled WGS sequence"/>
</dbReference>
<organism evidence="1 2">
    <name type="scientific">Coniochaeta ligniaria NRRL 30616</name>
    <dbReference type="NCBI Taxonomy" id="1408157"/>
    <lineage>
        <taxon>Eukaryota</taxon>
        <taxon>Fungi</taxon>
        <taxon>Dikarya</taxon>
        <taxon>Ascomycota</taxon>
        <taxon>Pezizomycotina</taxon>
        <taxon>Sordariomycetes</taxon>
        <taxon>Sordariomycetidae</taxon>
        <taxon>Coniochaetales</taxon>
        <taxon>Coniochaetaceae</taxon>
        <taxon>Coniochaeta</taxon>
    </lineage>
</organism>
<gene>
    <name evidence="1" type="ORF">CONLIGDRAFT_584725</name>
</gene>
<dbReference type="InParanoid" id="A0A1J7J908"/>
<sequence length="58" mass="6871">TACRITGLSMGERTGSRILQYLWSYVLDLDTKASYMQGEKQKYRLRQLNRFRRTPDTP</sequence>
<evidence type="ECO:0000313" key="2">
    <source>
        <dbReference type="Proteomes" id="UP000182658"/>
    </source>
</evidence>
<proteinExistence type="predicted"/>
<reference evidence="1 2" key="1">
    <citation type="submission" date="2016-10" db="EMBL/GenBank/DDBJ databases">
        <title>Draft genome sequence of Coniochaeta ligniaria NRRL30616, a lignocellulolytic fungus for bioabatement of inhibitors in plant biomass hydrolysates.</title>
        <authorList>
            <consortium name="DOE Joint Genome Institute"/>
            <person name="Jimenez D.J."/>
            <person name="Hector R.E."/>
            <person name="Riley R."/>
            <person name="Sun H."/>
            <person name="Grigoriev I.V."/>
            <person name="Van Elsas J.D."/>
            <person name="Nichols N.N."/>
        </authorList>
    </citation>
    <scope>NUCLEOTIDE SEQUENCE [LARGE SCALE GENOMIC DNA]</scope>
    <source>
        <strain evidence="1 2">NRRL 30616</strain>
    </source>
</reference>
<dbReference type="OrthoDB" id="5242719at2759"/>
<evidence type="ECO:0000313" key="1">
    <source>
        <dbReference type="EMBL" id="OIW24010.1"/>
    </source>
</evidence>
<dbReference type="AlphaFoldDB" id="A0A1J7J908"/>
<protein>
    <submittedName>
        <fullName evidence="1">Uncharacterized protein</fullName>
    </submittedName>
</protein>
<feature type="non-terminal residue" evidence="1">
    <location>
        <position position="1"/>
    </location>
</feature>
<keyword evidence="2" id="KW-1185">Reference proteome</keyword>